<dbReference type="OrthoDB" id="2107166at2759"/>
<keyword evidence="3" id="KW-1185">Reference proteome</keyword>
<gene>
    <name evidence="2" type="ORF">PHLCEN_2v2926</name>
</gene>
<feature type="domain" description="LysM" evidence="1">
    <location>
        <begin position="175"/>
        <end position="211"/>
    </location>
</feature>
<dbReference type="SUPFAM" id="SSF54106">
    <property type="entry name" value="LysM domain"/>
    <property type="match status" value="1"/>
</dbReference>
<dbReference type="CDD" id="cd00118">
    <property type="entry name" value="LysM"/>
    <property type="match status" value="1"/>
</dbReference>
<protein>
    <recommendedName>
        <fullName evidence="1">LysM domain-containing protein</fullName>
    </recommendedName>
</protein>
<proteinExistence type="predicted"/>
<evidence type="ECO:0000259" key="1">
    <source>
        <dbReference type="Pfam" id="PF01476"/>
    </source>
</evidence>
<name>A0A2R6RIF5_9APHY</name>
<dbReference type="InterPro" id="IPR036779">
    <property type="entry name" value="LysM_dom_sf"/>
</dbReference>
<dbReference type="EMBL" id="MLYV02000256">
    <property type="protein sequence ID" value="PSS29778.1"/>
    <property type="molecule type" value="Genomic_DNA"/>
</dbReference>
<evidence type="ECO:0000313" key="2">
    <source>
        <dbReference type="EMBL" id="PSS29778.1"/>
    </source>
</evidence>
<comment type="caution">
    <text evidence="2">The sequence shown here is derived from an EMBL/GenBank/DDBJ whole genome shotgun (WGS) entry which is preliminary data.</text>
</comment>
<dbReference type="Proteomes" id="UP000186601">
    <property type="component" value="Unassembled WGS sequence"/>
</dbReference>
<accession>A0A2R6RIF5</accession>
<dbReference type="InterPro" id="IPR018392">
    <property type="entry name" value="LysM"/>
</dbReference>
<reference evidence="2 3" key="1">
    <citation type="submission" date="2018-02" db="EMBL/GenBank/DDBJ databases">
        <title>Genome sequence of the basidiomycete white-rot fungus Phlebia centrifuga.</title>
        <authorList>
            <person name="Granchi Z."/>
            <person name="Peng M."/>
            <person name="de Vries R.P."/>
            <person name="Hilden K."/>
            <person name="Makela M.R."/>
            <person name="Grigoriev I."/>
            <person name="Riley R."/>
        </authorList>
    </citation>
    <scope>NUCLEOTIDE SEQUENCE [LARGE SCALE GENOMIC DNA]</scope>
    <source>
        <strain evidence="2 3">FBCC195</strain>
    </source>
</reference>
<evidence type="ECO:0000313" key="3">
    <source>
        <dbReference type="Proteomes" id="UP000186601"/>
    </source>
</evidence>
<dbReference type="Gene3D" id="3.10.350.10">
    <property type="entry name" value="LysM domain"/>
    <property type="match status" value="1"/>
</dbReference>
<sequence length="236" mass="26389">MPDFNLHVRRGYFTCPICMADTSIQRLPRASSHNGDKYATFHNGDRPAAFHNGNNPGATCYNGDRRARPNTVPSLYVDLDRILLLPIHDPPSALGFLRIRAYQYWGPWNITCRNPTGSRVLRSTEHTGGIWLDGNWAFFMIVDIVLLLAWRLVFQPSHSGEPSAVFCSGSTDPCRIQTGDTCWDIAQGHGFSVDELQAAKRELVCSKLIPGGVMGPPSGSSENSRWKWLVVYHNFI</sequence>
<organism evidence="2 3">
    <name type="scientific">Hermanssonia centrifuga</name>
    <dbReference type="NCBI Taxonomy" id="98765"/>
    <lineage>
        <taxon>Eukaryota</taxon>
        <taxon>Fungi</taxon>
        <taxon>Dikarya</taxon>
        <taxon>Basidiomycota</taxon>
        <taxon>Agaricomycotina</taxon>
        <taxon>Agaricomycetes</taxon>
        <taxon>Polyporales</taxon>
        <taxon>Meruliaceae</taxon>
        <taxon>Hermanssonia</taxon>
    </lineage>
</organism>
<dbReference type="Pfam" id="PF01476">
    <property type="entry name" value="LysM"/>
    <property type="match status" value="1"/>
</dbReference>
<dbReference type="AlphaFoldDB" id="A0A2R6RIF5"/>